<evidence type="ECO:0000259" key="1">
    <source>
        <dbReference type="Pfam" id="PF26215"/>
    </source>
</evidence>
<sequence>MIGIVRSLITRSLRLTDTEFWNQELDKLTRICLSSGYPREFREKNAVVIEGRFELGFYENQFKNQDDNQKWICLPSSELSQQLRPSLRK</sequence>
<feature type="domain" description="Helix-turn-helix" evidence="1">
    <location>
        <begin position="2"/>
        <end position="44"/>
    </location>
</feature>
<dbReference type="OrthoDB" id="10034600at2759"/>
<dbReference type="Proteomes" id="UP000784294">
    <property type="component" value="Unassembled WGS sequence"/>
</dbReference>
<name>A0A448XMY2_9PLAT</name>
<protein>
    <recommendedName>
        <fullName evidence="1">Helix-turn-helix domain-containing protein</fullName>
    </recommendedName>
</protein>
<dbReference type="Pfam" id="PF26215">
    <property type="entry name" value="HTH_animal"/>
    <property type="match status" value="1"/>
</dbReference>
<organism evidence="2 3">
    <name type="scientific">Protopolystoma xenopodis</name>
    <dbReference type="NCBI Taxonomy" id="117903"/>
    <lineage>
        <taxon>Eukaryota</taxon>
        <taxon>Metazoa</taxon>
        <taxon>Spiralia</taxon>
        <taxon>Lophotrochozoa</taxon>
        <taxon>Platyhelminthes</taxon>
        <taxon>Monogenea</taxon>
        <taxon>Polyopisthocotylea</taxon>
        <taxon>Polystomatidea</taxon>
        <taxon>Polystomatidae</taxon>
        <taxon>Protopolystoma</taxon>
    </lineage>
</organism>
<proteinExistence type="predicted"/>
<dbReference type="AlphaFoldDB" id="A0A448XMY2"/>
<comment type="caution">
    <text evidence="2">The sequence shown here is derived from an EMBL/GenBank/DDBJ whole genome shotgun (WGS) entry which is preliminary data.</text>
</comment>
<dbReference type="InterPro" id="IPR058912">
    <property type="entry name" value="HTH_animal"/>
</dbReference>
<evidence type="ECO:0000313" key="2">
    <source>
        <dbReference type="EMBL" id="VEL40587.1"/>
    </source>
</evidence>
<accession>A0A448XMY2</accession>
<evidence type="ECO:0000313" key="3">
    <source>
        <dbReference type="Proteomes" id="UP000784294"/>
    </source>
</evidence>
<gene>
    <name evidence="2" type="ORF">PXEA_LOCUS34027</name>
</gene>
<keyword evidence="3" id="KW-1185">Reference proteome</keyword>
<reference evidence="2" key="1">
    <citation type="submission" date="2018-11" db="EMBL/GenBank/DDBJ databases">
        <authorList>
            <consortium name="Pathogen Informatics"/>
        </authorList>
    </citation>
    <scope>NUCLEOTIDE SEQUENCE</scope>
</reference>
<dbReference type="EMBL" id="CAAALY010265525">
    <property type="protein sequence ID" value="VEL40587.1"/>
    <property type="molecule type" value="Genomic_DNA"/>
</dbReference>